<reference evidence="1 2" key="1">
    <citation type="submission" date="2022-12" db="EMBL/GenBank/DDBJ databases">
        <title>Genomic features and morphological characterization of a novel Knufia sp. strain isolated from spacecraft assembly facility.</title>
        <authorList>
            <person name="Teixeira M."/>
            <person name="Chander A.M."/>
            <person name="Stajich J.E."/>
            <person name="Venkateswaran K."/>
        </authorList>
    </citation>
    <scope>NUCLEOTIDE SEQUENCE [LARGE SCALE GENOMIC DNA]</scope>
    <source>
        <strain evidence="1 2">FJI-L2-BK-P2</strain>
    </source>
</reference>
<sequence>MPTLGRFSNRYGELDAGSRLAYHAGVIDASSPLLDIANVEFGKARIRCLLEPEGKKWGIYKRKRAAIIHLQIKADQPSGCNISNFQLELCFAPVAQASTNTSTAGSRYLLRSTTSHQPLVSLVKLPSPLYVSGRPCADHSRREWSFHPGVQTTSIEGSLGGARASLPCAAQTAWVFRSSCDADTKGRLVTASWIWETDSRNPQAEGNGVLHAGIALNHPGEPFVVACQAKGNVRKARFRLKFSSKNKEAQPRLWRLIPEASNEDLKEQIDGLESLMVKLNILASTPAPQTPQQYSGCPSSRSYGSAMIGGAATVHMGDVHYTFAGSQQKVS</sequence>
<dbReference type="Proteomes" id="UP001316803">
    <property type="component" value="Unassembled WGS sequence"/>
</dbReference>
<dbReference type="AlphaFoldDB" id="A0AAN8IRH7"/>
<protein>
    <submittedName>
        <fullName evidence="1">Uncharacterized protein</fullName>
    </submittedName>
</protein>
<gene>
    <name evidence="1" type="ORF">OHC33_001573</name>
</gene>
<name>A0AAN8IRH7_9EURO</name>
<comment type="caution">
    <text evidence="1">The sequence shown here is derived from an EMBL/GenBank/DDBJ whole genome shotgun (WGS) entry which is preliminary data.</text>
</comment>
<evidence type="ECO:0000313" key="1">
    <source>
        <dbReference type="EMBL" id="KAK5957202.1"/>
    </source>
</evidence>
<keyword evidence="2" id="KW-1185">Reference proteome</keyword>
<evidence type="ECO:0000313" key="2">
    <source>
        <dbReference type="Proteomes" id="UP001316803"/>
    </source>
</evidence>
<organism evidence="1 2">
    <name type="scientific">Knufia fluminis</name>
    <dbReference type="NCBI Taxonomy" id="191047"/>
    <lineage>
        <taxon>Eukaryota</taxon>
        <taxon>Fungi</taxon>
        <taxon>Dikarya</taxon>
        <taxon>Ascomycota</taxon>
        <taxon>Pezizomycotina</taxon>
        <taxon>Eurotiomycetes</taxon>
        <taxon>Chaetothyriomycetidae</taxon>
        <taxon>Chaetothyriales</taxon>
        <taxon>Trichomeriaceae</taxon>
        <taxon>Knufia</taxon>
    </lineage>
</organism>
<dbReference type="EMBL" id="JAKLMC020000003">
    <property type="protein sequence ID" value="KAK5957202.1"/>
    <property type="molecule type" value="Genomic_DNA"/>
</dbReference>
<accession>A0AAN8IRH7</accession>
<proteinExistence type="predicted"/>